<evidence type="ECO:0000313" key="3">
    <source>
        <dbReference type="Proteomes" id="UP000245629"/>
    </source>
</evidence>
<name>A0A2S2CS02_9PROT</name>
<proteinExistence type="predicted"/>
<protein>
    <submittedName>
        <fullName evidence="2">Uncharacterized protein</fullName>
    </submittedName>
</protein>
<feature type="region of interest" description="Disordered" evidence="1">
    <location>
        <begin position="1"/>
        <end position="72"/>
    </location>
</feature>
<evidence type="ECO:0000313" key="2">
    <source>
        <dbReference type="EMBL" id="AWK87284.1"/>
    </source>
</evidence>
<keyword evidence="3" id="KW-1185">Reference proteome</keyword>
<evidence type="ECO:0000256" key="1">
    <source>
        <dbReference type="SAM" id="MobiDB-lite"/>
    </source>
</evidence>
<reference evidence="3" key="1">
    <citation type="submission" date="2018-05" db="EMBL/GenBank/DDBJ databases">
        <title>Azospirillum thermophila sp. nov., a novel isolated from hot spring.</title>
        <authorList>
            <person name="Zhao Z."/>
        </authorList>
    </citation>
    <scope>NUCLEOTIDE SEQUENCE [LARGE SCALE GENOMIC DNA]</scope>
    <source>
        <strain evidence="3">CFH 70021</strain>
    </source>
</reference>
<gene>
    <name evidence="2" type="ORF">DEW08_14600</name>
</gene>
<dbReference type="AlphaFoldDB" id="A0A2S2CS02"/>
<organism evidence="2 3">
    <name type="scientific">Azospirillum thermophilum</name>
    <dbReference type="NCBI Taxonomy" id="2202148"/>
    <lineage>
        <taxon>Bacteria</taxon>
        <taxon>Pseudomonadati</taxon>
        <taxon>Pseudomonadota</taxon>
        <taxon>Alphaproteobacteria</taxon>
        <taxon>Rhodospirillales</taxon>
        <taxon>Azospirillaceae</taxon>
        <taxon>Azospirillum</taxon>
    </lineage>
</organism>
<dbReference type="Proteomes" id="UP000245629">
    <property type="component" value="Chromosome 2"/>
</dbReference>
<sequence>MHPRRRTPATKAGEKHALDPGRGDEAGSCSADAAGGRGRRLPAGRPAAGALAGGRHGDGWHGGGRHGGGRRQ</sequence>
<accession>A0A2S2CS02</accession>
<feature type="compositionally biased region" description="Basic and acidic residues" evidence="1">
    <location>
        <begin position="12"/>
        <end position="25"/>
    </location>
</feature>
<dbReference type="EMBL" id="CP029353">
    <property type="protein sequence ID" value="AWK87284.1"/>
    <property type="molecule type" value="Genomic_DNA"/>
</dbReference>
<feature type="compositionally biased region" description="Basic residues" evidence="1">
    <location>
        <begin position="63"/>
        <end position="72"/>
    </location>
</feature>
<dbReference type="KEGG" id="azz:DEW08_14600"/>